<dbReference type="Pfam" id="PF22527">
    <property type="entry name" value="DEXQc_Suv3"/>
    <property type="match status" value="1"/>
</dbReference>
<dbReference type="InterPro" id="IPR027417">
    <property type="entry name" value="P-loop_NTPase"/>
</dbReference>
<sequence length="851" mass="100876">MKKIASIYPEAIERTKQKVCEDIMVYLQEKENMPSFAEYVHNRKHYIGQIWLNVWITQASNKIPRAEKKQYLQSRGIEVEGVDRKTINKVFRNEIKAYHPFLIEDWLHSKFSDAEEQWANMYEQARTEYQKRQEEEAVKQKKLKMMEEIETEVHAIVRKHQHLFYLHTRKFVADHLKADFETRTRYQKLNPHDIEVRLIPQGFFLAEDYSLVKDFFEEVTGNIQKNDYWNSYHYEYETYYDLYDTRIQEFLEDMMQKKVKQLLSPENVFDYEETLMDLALSDIISDMIYDYSVELLSYISDEYIEDLLKLVSIPFDEKVHEKIFVADIRLREKRIAEEKAEIKRRKEEEARIIKDIFELEYNPPTGRSVQYVLHIGETNTGKTYHALQQMMNVKSGLYLAPLRLLALEVYDFLNNRGTPCTLKTGEEEKVIPGARHISSTVEMFHEKDLYDVVVIDEAQMISDKDRGFSWYKAITRVQANEVHIIASKNAREMLIQLLGHSKIDIIEYKRDIPLKVEEKEFKIKQVKKGDALICFSRKRVLETASRLQHDGHSVSIIYGSMPPETRKKQVERFINGETSIVVSTDAIGMGLNLPIRRIVFLENSKFDGTSRRILTSQEVKQIAGRAGRKGLYNIGKVAFTEDIKKMSNLLLQEDEPIHTFAIAPTNSVFERFQKYYRDLGTFFELWDKFKSPKGTKKASLTEERELYERIRGTEMEARLSLTDLYGLLHLPFSSREPELIKQWERTVEAIVAGKDLPEPRIKKRTLEDLELSYKTIGLHLLFLYRLNNRTEAVYWERLREEISMLVHEKLKTEVKNMQKKCRQCNRKLPWDHRYAICDSCYAKRYRDEFDY</sequence>
<dbReference type="Gene3D" id="1.20.272.40">
    <property type="match status" value="1"/>
</dbReference>
<keyword evidence="2" id="KW-0378">Hydrolase</keyword>
<name>A0ABZ2CHT1_9BACI</name>
<evidence type="ECO:0000259" key="6">
    <source>
        <dbReference type="PROSITE" id="PS51194"/>
    </source>
</evidence>
<dbReference type="PANTHER" id="PTHR12131">
    <property type="entry name" value="ATP-DEPENDENT RNA AND DNA HELICASE"/>
    <property type="match status" value="1"/>
</dbReference>
<dbReference type="CDD" id="cd18805">
    <property type="entry name" value="SF2_C_suv3"/>
    <property type="match status" value="1"/>
</dbReference>
<evidence type="ECO:0000256" key="4">
    <source>
        <dbReference type="ARBA" id="ARBA00022840"/>
    </source>
</evidence>
<evidence type="ECO:0000313" key="8">
    <source>
        <dbReference type="Proteomes" id="UP001357223"/>
    </source>
</evidence>
<dbReference type="Gene3D" id="3.40.50.300">
    <property type="entry name" value="P-loop containing nucleotide triphosphate hydrolases"/>
    <property type="match status" value="2"/>
</dbReference>
<dbReference type="PANTHER" id="PTHR12131:SF1">
    <property type="entry name" value="ATP-DEPENDENT RNA HELICASE SUPV3L1, MITOCHONDRIAL-RELATED"/>
    <property type="match status" value="1"/>
</dbReference>
<evidence type="ECO:0000256" key="3">
    <source>
        <dbReference type="ARBA" id="ARBA00022806"/>
    </source>
</evidence>
<proteinExistence type="predicted"/>
<dbReference type="PROSITE" id="PS51194">
    <property type="entry name" value="HELICASE_CTER"/>
    <property type="match status" value="1"/>
</dbReference>
<dbReference type="RefSeq" id="WP_338452219.1">
    <property type="nucleotide sequence ID" value="NZ_CP137640.1"/>
</dbReference>
<protein>
    <submittedName>
        <fullName evidence="7">DEAD/DEAH box helicase</fullName>
    </submittedName>
</protein>
<dbReference type="InterPro" id="IPR055206">
    <property type="entry name" value="DEXQc_SUV3"/>
</dbReference>
<dbReference type="GO" id="GO:0004386">
    <property type="term" value="F:helicase activity"/>
    <property type="evidence" value="ECO:0007669"/>
    <property type="project" value="UniProtKB-KW"/>
</dbReference>
<dbReference type="Proteomes" id="UP001357223">
    <property type="component" value="Chromosome"/>
</dbReference>
<evidence type="ECO:0000256" key="1">
    <source>
        <dbReference type="ARBA" id="ARBA00022741"/>
    </source>
</evidence>
<keyword evidence="4" id="KW-0067">ATP-binding</keyword>
<dbReference type="InterPro" id="IPR001650">
    <property type="entry name" value="Helicase_C-like"/>
</dbReference>
<organism evidence="7 8">
    <name type="scientific">Niallia oryzisoli</name>
    <dbReference type="NCBI Taxonomy" id="1737571"/>
    <lineage>
        <taxon>Bacteria</taxon>
        <taxon>Bacillati</taxon>
        <taxon>Bacillota</taxon>
        <taxon>Bacilli</taxon>
        <taxon>Bacillales</taxon>
        <taxon>Bacillaceae</taxon>
        <taxon>Niallia</taxon>
    </lineage>
</organism>
<gene>
    <name evidence="7" type="ORF">R4Z09_10220</name>
</gene>
<evidence type="ECO:0000256" key="2">
    <source>
        <dbReference type="ARBA" id="ARBA00022801"/>
    </source>
</evidence>
<reference evidence="7 8" key="1">
    <citation type="submission" date="2023-10" db="EMBL/GenBank/DDBJ databases">
        <title>Niallia locisalis sp.nov. isolated from a salt pond sample.</title>
        <authorList>
            <person name="Li X.-J."/>
            <person name="Dong L."/>
        </authorList>
    </citation>
    <scope>NUCLEOTIDE SEQUENCE [LARGE SCALE GENOMIC DNA]</scope>
    <source>
        <strain evidence="7 8">DSM 29761</strain>
    </source>
</reference>
<feature type="domain" description="Helicase ATP-binding" evidence="5">
    <location>
        <begin position="363"/>
        <end position="536"/>
    </location>
</feature>
<dbReference type="SUPFAM" id="SSF52540">
    <property type="entry name" value="P-loop containing nucleoside triphosphate hydrolases"/>
    <property type="match status" value="1"/>
</dbReference>
<dbReference type="InterPro" id="IPR014001">
    <property type="entry name" value="Helicase_ATP-bd"/>
</dbReference>
<evidence type="ECO:0000259" key="5">
    <source>
        <dbReference type="PROSITE" id="PS51192"/>
    </source>
</evidence>
<accession>A0ABZ2CHT1</accession>
<feature type="domain" description="Helicase C-terminal" evidence="6">
    <location>
        <begin position="515"/>
        <end position="668"/>
    </location>
</feature>
<keyword evidence="8" id="KW-1185">Reference proteome</keyword>
<dbReference type="InterPro" id="IPR050699">
    <property type="entry name" value="RNA-DNA_Helicase"/>
</dbReference>
<evidence type="ECO:0000313" key="7">
    <source>
        <dbReference type="EMBL" id="WVX83334.1"/>
    </source>
</evidence>
<dbReference type="PROSITE" id="PS51192">
    <property type="entry name" value="HELICASE_ATP_BIND_1"/>
    <property type="match status" value="1"/>
</dbReference>
<keyword evidence="1" id="KW-0547">Nucleotide-binding</keyword>
<dbReference type="EMBL" id="CP137640">
    <property type="protein sequence ID" value="WVX83334.1"/>
    <property type="molecule type" value="Genomic_DNA"/>
</dbReference>
<dbReference type="Pfam" id="PF00271">
    <property type="entry name" value="Helicase_C"/>
    <property type="match status" value="1"/>
</dbReference>
<dbReference type="SMART" id="SM00490">
    <property type="entry name" value="HELICc"/>
    <property type="match status" value="1"/>
</dbReference>
<dbReference type="SMART" id="SM00487">
    <property type="entry name" value="DEXDc"/>
    <property type="match status" value="1"/>
</dbReference>
<keyword evidence="3 7" id="KW-0347">Helicase</keyword>